<dbReference type="InterPro" id="IPR004447">
    <property type="entry name" value="Peptidase_S41A"/>
</dbReference>
<dbReference type="PANTHER" id="PTHR32060">
    <property type="entry name" value="TAIL-SPECIFIC PROTEASE"/>
    <property type="match status" value="1"/>
</dbReference>
<keyword evidence="3 5" id="KW-0378">Hydrolase</keyword>
<sequence>MNRKQINIYLPILIAVSVIIGIVLGNSLSRNQGASLQNLTPTKNNKLSTIIELINQAYVDSVSTSELVEKTIPELLKNLDPHTAYIPARDMQEVHEEMQGNFGGIGVQFSIHNDTVQVIDVVSGGPSYQLGILPGDRIVTVNDSVIAGVDIKNQDVLTVLRGEKGTNVRIGVKRKSIPDLIEFEITRGDIPIYSIDVSYMIDETTGFVKVNRFAEKTYDEFTEAIAKLQSSGAKKIIVDLRGNPGGYLMAVVNMVNEFLPEGRQIVYTEGNAQARKNYTATKGGIALDNEVIVLIDEYSASASEIFAGAIQDNDRGLVVGRRSFGKGLVQEQIPFRDGSALRLTVARYYTPSGRSIQKPYTDGNTDYYHDIMNRAEHGEFQEADSIQFADSLKFETSSGRTVYGGGGIMPDYFVAADTSGYSDYYSKVTQKALVYHFAFQYSDLNREKLKELKTAAEFVDYLGRQQILDQFIAYANEKGVKNDPKGLAVSGKIIETQIKAYIARNIIGEEGFFPIIQEIDETLKEAIRLSHSKKQLSQLLAVTK</sequence>
<dbReference type="Proteomes" id="UP000036958">
    <property type="component" value="Unassembled WGS sequence"/>
</dbReference>
<evidence type="ECO:0000256" key="5">
    <source>
        <dbReference type="RuleBase" id="RU004404"/>
    </source>
</evidence>
<keyword evidence="9" id="KW-1185">Reference proteome</keyword>
<dbReference type="PROSITE" id="PS50106">
    <property type="entry name" value="PDZ"/>
    <property type="match status" value="1"/>
</dbReference>
<dbReference type="Gene3D" id="3.90.226.10">
    <property type="entry name" value="2-enoyl-CoA Hydratase, Chain A, domain 1"/>
    <property type="match status" value="1"/>
</dbReference>
<dbReference type="GO" id="GO:0030288">
    <property type="term" value="C:outer membrane-bounded periplasmic space"/>
    <property type="evidence" value="ECO:0007669"/>
    <property type="project" value="TreeGrafter"/>
</dbReference>
<dbReference type="InterPro" id="IPR036034">
    <property type="entry name" value="PDZ_sf"/>
</dbReference>
<protein>
    <submittedName>
        <fullName evidence="8">C-terminal processing peptidase</fullName>
    </submittedName>
</protein>
<dbReference type="Gene3D" id="2.30.42.10">
    <property type="match status" value="1"/>
</dbReference>
<dbReference type="PANTHER" id="PTHR32060:SF30">
    <property type="entry name" value="CARBOXY-TERMINAL PROCESSING PROTEASE CTPA"/>
    <property type="match status" value="1"/>
</dbReference>
<keyword evidence="6" id="KW-0472">Membrane</keyword>
<dbReference type="InterPro" id="IPR005151">
    <property type="entry name" value="Tail-specific_protease"/>
</dbReference>
<feature type="domain" description="PDZ" evidence="7">
    <location>
        <begin position="91"/>
        <end position="161"/>
    </location>
</feature>
<dbReference type="GO" id="GO:0007165">
    <property type="term" value="P:signal transduction"/>
    <property type="evidence" value="ECO:0007669"/>
    <property type="project" value="TreeGrafter"/>
</dbReference>
<evidence type="ECO:0000313" key="8">
    <source>
        <dbReference type="EMBL" id="KOH46895.1"/>
    </source>
</evidence>
<dbReference type="CDD" id="cd06782">
    <property type="entry name" value="cpPDZ_CPP-like"/>
    <property type="match status" value="1"/>
</dbReference>
<dbReference type="InterPro" id="IPR029045">
    <property type="entry name" value="ClpP/crotonase-like_dom_sf"/>
</dbReference>
<name>A0A0L8VEJ2_9BACT</name>
<evidence type="ECO:0000256" key="6">
    <source>
        <dbReference type="SAM" id="Phobius"/>
    </source>
</evidence>
<dbReference type="SUPFAM" id="SSF50156">
    <property type="entry name" value="PDZ domain-like"/>
    <property type="match status" value="1"/>
</dbReference>
<evidence type="ECO:0000256" key="1">
    <source>
        <dbReference type="ARBA" id="ARBA00009179"/>
    </source>
</evidence>
<dbReference type="InterPro" id="IPR001478">
    <property type="entry name" value="PDZ"/>
</dbReference>
<keyword evidence="6" id="KW-0812">Transmembrane</keyword>
<keyword evidence="4 5" id="KW-0720">Serine protease</keyword>
<dbReference type="GO" id="GO:0008236">
    <property type="term" value="F:serine-type peptidase activity"/>
    <property type="evidence" value="ECO:0007669"/>
    <property type="project" value="UniProtKB-KW"/>
</dbReference>
<gene>
    <name evidence="8" type="ORF">NC99_02950</name>
</gene>
<dbReference type="STRING" id="1409788.NC99_02950"/>
<dbReference type="GO" id="GO:0006508">
    <property type="term" value="P:proteolysis"/>
    <property type="evidence" value="ECO:0007669"/>
    <property type="project" value="UniProtKB-KW"/>
</dbReference>
<proteinExistence type="inferred from homology"/>
<feature type="transmembrane region" description="Helical" evidence="6">
    <location>
        <begin position="7"/>
        <end position="28"/>
    </location>
</feature>
<keyword evidence="2 5" id="KW-0645">Protease</keyword>
<evidence type="ECO:0000256" key="2">
    <source>
        <dbReference type="ARBA" id="ARBA00022670"/>
    </source>
</evidence>
<comment type="similarity">
    <text evidence="1 5">Belongs to the peptidase S41A family.</text>
</comment>
<evidence type="ECO:0000259" key="7">
    <source>
        <dbReference type="PROSITE" id="PS50106"/>
    </source>
</evidence>
<organism evidence="8 9">
    <name type="scientific">Sunxiuqinia dokdonensis</name>
    <dbReference type="NCBI Taxonomy" id="1409788"/>
    <lineage>
        <taxon>Bacteria</taxon>
        <taxon>Pseudomonadati</taxon>
        <taxon>Bacteroidota</taxon>
        <taxon>Bacteroidia</taxon>
        <taxon>Marinilabiliales</taxon>
        <taxon>Prolixibacteraceae</taxon>
        <taxon>Sunxiuqinia</taxon>
    </lineage>
</organism>
<dbReference type="Gene3D" id="3.30.750.44">
    <property type="match status" value="1"/>
</dbReference>
<dbReference type="NCBIfam" id="TIGR00225">
    <property type="entry name" value="prc"/>
    <property type="match status" value="1"/>
</dbReference>
<dbReference type="EMBL" id="LGIA01000014">
    <property type="protein sequence ID" value="KOH46895.1"/>
    <property type="molecule type" value="Genomic_DNA"/>
</dbReference>
<comment type="caution">
    <text evidence="8">The sequence shown here is derived from an EMBL/GenBank/DDBJ whole genome shotgun (WGS) entry which is preliminary data.</text>
</comment>
<dbReference type="AlphaFoldDB" id="A0A0L8VEJ2"/>
<evidence type="ECO:0000313" key="9">
    <source>
        <dbReference type="Proteomes" id="UP000036958"/>
    </source>
</evidence>
<dbReference type="CDD" id="cd07560">
    <property type="entry name" value="Peptidase_S41_CPP"/>
    <property type="match status" value="1"/>
</dbReference>
<dbReference type="GO" id="GO:0004175">
    <property type="term" value="F:endopeptidase activity"/>
    <property type="evidence" value="ECO:0007669"/>
    <property type="project" value="TreeGrafter"/>
</dbReference>
<accession>A0A0L8VEJ2</accession>
<reference evidence="9" key="1">
    <citation type="submission" date="2015-07" db="EMBL/GenBank/DDBJ databases">
        <title>Genome sequencing of Sunxiuqinia dokdonensis strain SK.</title>
        <authorList>
            <person name="Ahn S."/>
            <person name="Kim B.-C."/>
        </authorList>
    </citation>
    <scope>NUCLEOTIDE SEQUENCE [LARGE SCALE GENOMIC DNA]</scope>
    <source>
        <strain evidence="9">SK</strain>
    </source>
</reference>
<dbReference type="Pfam" id="PF03572">
    <property type="entry name" value="Peptidase_S41"/>
    <property type="match status" value="1"/>
</dbReference>
<evidence type="ECO:0000256" key="4">
    <source>
        <dbReference type="ARBA" id="ARBA00022825"/>
    </source>
</evidence>
<dbReference type="PATRIC" id="fig|1409788.3.peg.305"/>
<keyword evidence="6" id="KW-1133">Transmembrane helix</keyword>
<dbReference type="RefSeq" id="WP_053179068.1">
    <property type="nucleotide sequence ID" value="NZ_LGIA01000014.1"/>
</dbReference>
<dbReference type="SMART" id="SM00245">
    <property type="entry name" value="TSPc"/>
    <property type="match status" value="1"/>
</dbReference>
<dbReference type="OrthoDB" id="9812068at2"/>
<dbReference type="SUPFAM" id="SSF52096">
    <property type="entry name" value="ClpP/crotonase"/>
    <property type="match status" value="1"/>
</dbReference>
<dbReference type="SMART" id="SM00228">
    <property type="entry name" value="PDZ"/>
    <property type="match status" value="1"/>
</dbReference>
<evidence type="ECO:0000256" key="3">
    <source>
        <dbReference type="ARBA" id="ARBA00022801"/>
    </source>
</evidence>
<dbReference type="Pfam" id="PF13180">
    <property type="entry name" value="PDZ_2"/>
    <property type="match status" value="1"/>
</dbReference>